<dbReference type="Pfam" id="PF08450">
    <property type="entry name" value="SGL"/>
    <property type="match status" value="1"/>
</dbReference>
<keyword evidence="5" id="KW-1185">Reference proteome</keyword>
<name>A0A0C4WTF1_9GAMM</name>
<evidence type="ECO:0000256" key="2">
    <source>
        <dbReference type="SAM" id="MobiDB-lite"/>
    </source>
</evidence>
<keyword evidence="4" id="KW-0614">Plasmid</keyword>
<proteinExistence type="predicted"/>
<dbReference type="PANTHER" id="PTHR47572:SF4">
    <property type="entry name" value="LACTONASE DRP35"/>
    <property type="match status" value="1"/>
</dbReference>
<accession>A0A0C4WTF1</accession>
<sequence length="369" mass="39210">MVRPFHDPSIFPRSGPPARRPAGRQSTSSPYRHMPGHGHGPRVGSVGAAEQPRRAGLRRADAQTRSTVPIPASEHALQTAVAESWFKVSDEGRILEGAIFDRSGNLLFCDVTGRRVLRLTPDKRLSTVITLDALAPGGLAFHKDGRLFIAALDIPNGRGAIFAVNPDGSGLQAIVPPVAGYMPNDLVFDARGGFYFTDFKGTATEPKGGVYYAAPDLATIKPVLPNLAMANGVALSPDGKSLWATEFGRNLLHRIELADATTIAPIGSAIAYHFVGPAPDSMRVDADGNVYVAIYGQGRVLAFNRNGIPIGQVLLPGRERGHNLASTSLAIHPGRNDLYAVTSDMDRGQGATVFHAKVFSKGLSPALSQ</sequence>
<dbReference type="PANTHER" id="PTHR47572">
    <property type="entry name" value="LIPOPROTEIN-RELATED"/>
    <property type="match status" value="1"/>
</dbReference>
<evidence type="ECO:0000256" key="1">
    <source>
        <dbReference type="ARBA" id="ARBA00022801"/>
    </source>
</evidence>
<feature type="region of interest" description="Disordered" evidence="2">
    <location>
        <begin position="1"/>
        <end position="66"/>
    </location>
</feature>
<keyword evidence="1" id="KW-0378">Hydrolase</keyword>
<protein>
    <submittedName>
        <fullName evidence="4">SMP-30/Gluconolaconase/LRE-like region-containing protein</fullName>
    </submittedName>
</protein>
<dbReference type="Gene3D" id="2.120.10.30">
    <property type="entry name" value="TolB, C-terminal domain"/>
    <property type="match status" value="1"/>
</dbReference>
<dbReference type="SUPFAM" id="SSF63829">
    <property type="entry name" value="Calcium-dependent phosphotriesterase"/>
    <property type="match status" value="1"/>
</dbReference>
<dbReference type="InterPro" id="IPR011042">
    <property type="entry name" value="6-blade_b-propeller_TolB-like"/>
</dbReference>
<dbReference type="InterPro" id="IPR013658">
    <property type="entry name" value="SGL"/>
</dbReference>
<reference evidence="4 5" key="1">
    <citation type="journal article" date="2015" name="PLoS ONE">
        <title>Azotobacter Genomes: The Genome of Azotobacter chroococcum NCIMB 8003 (ATCC 4412).</title>
        <authorList>
            <person name="Robson R.L."/>
            <person name="Jones R."/>
            <person name="Robson R.M."/>
            <person name="Schwartz A."/>
            <person name="Richardson T.H."/>
        </authorList>
    </citation>
    <scope>NUCLEOTIDE SEQUENCE [LARGE SCALE GENOMIC DNA]</scope>
    <source>
        <strain evidence="4 5">NCIMB 8003</strain>
        <plasmid evidence="5">Plasmid pAcX50f</plasmid>
    </source>
</reference>
<dbReference type="InterPro" id="IPR051262">
    <property type="entry name" value="SMP-30/CGR1_Lactonase"/>
</dbReference>
<dbReference type="KEGG" id="acx:Achr_f2350"/>
<organism evidence="4 5">
    <name type="scientific">Azotobacter chroococcum NCIMB 8003</name>
    <dbReference type="NCBI Taxonomy" id="1328314"/>
    <lineage>
        <taxon>Bacteria</taxon>
        <taxon>Pseudomonadati</taxon>
        <taxon>Pseudomonadota</taxon>
        <taxon>Gammaproteobacteria</taxon>
        <taxon>Pseudomonadales</taxon>
        <taxon>Pseudomonadaceae</taxon>
        <taxon>Azotobacter</taxon>
    </lineage>
</organism>
<feature type="domain" description="SMP-30/Gluconolactonase/LRE-like region" evidence="3">
    <location>
        <begin position="96"/>
        <end position="340"/>
    </location>
</feature>
<dbReference type="EMBL" id="CP010421">
    <property type="protein sequence ID" value="AJE23929.1"/>
    <property type="molecule type" value="Genomic_DNA"/>
</dbReference>
<dbReference type="Proteomes" id="UP000068210">
    <property type="component" value="Plasmid pAcX50f"/>
</dbReference>
<evidence type="ECO:0000313" key="4">
    <source>
        <dbReference type="EMBL" id="AJE23929.1"/>
    </source>
</evidence>
<evidence type="ECO:0000313" key="5">
    <source>
        <dbReference type="Proteomes" id="UP000068210"/>
    </source>
</evidence>
<dbReference type="HOGENOM" id="CLU_036110_2_0_6"/>
<geneLocation type="plasmid" evidence="4 5">
    <name>pAcX50f</name>
</geneLocation>
<dbReference type="AlphaFoldDB" id="A0A0C4WTF1"/>
<evidence type="ECO:0000259" key="3">
    <source>
        <dbReference type="Pfam" id="PF08450"/>
    </source>
</evidence>
<dbReference type="GO" id="GO:0016787">
    <property type="term" value="F:hydrolase activity"/>
    <property type="evidence" value="ECO:0007669"/>
    <property type="project" value="UniProtKB-KW"/>
</dbReference>
<gene>
    <name evidence="4" type="ORF">Achr_f2350</name>
</gene>